<dbReference type="OrthoDB" id="9809462at2"/>
<dbReference type="GO" id="GO:0043565">
    <property type="term" value="F:sequence-specific DNA binding"/>
    <property type="evidence" value="ECO:0007669"/>
    <property type="project" value="InterPro"/>
</dbReference>
<keyword evidence="1" id="KW-0805">Transcription regulation</keyword>
<accession>G6Y433</accession>
<dbReference type="SMART" id="SM00344">
    <property type="entry name" value="HTH_ASNC"/>
    <property type="match status" value="1"/>
</dbReference>
<dbReference type="PANTHER" id="PTHR30154">
    <property type="entry name" value="LEUCINE-RESPONSIVE REGULATORY PROTEIN"/>
    <property type="match status" value="1"/>
</dbReference>
<dbReference type="eggNOG" id="COG1522">
    <property type="taxonomic scope" value="Bacteria"/>
</dbReference>
<dbReference type="InterPro" id="IPR019885">
    <property type="entry name" value="Tscrpt_reg_HTH_AsnC-type_CS"/>
</dbReference>
<gene>
    <name evidence="5" type="ORF">MEA186_03459</name>
</gene>
<dbReference type="InterPro" id="IPR011991">
    <property type="entry name" value="ArsR-like_HTH"/>
</dbReference>
<dbReference type="InterPro" id="IPR000485">
    <property type="entry name" value="AsnC-type_HTH_dom"/>
</dbReference>
<dbReference type="InterPro" id="IPR036388">
    <property type="entry name" value="WH-like_DNA-bd_sf"/>
</dbReference>
<keyword evidence="3" id="KW-0804">Transcription</keyword>
<protein>
    <submittedName>
        <fullName evidence="5">Transcription regulator AsnC-type-like protein</fullName>
    </submittedName>
</protein>
<dbReference type="GO" id="GO:0006355">
    <property type="term" value="P:regulation of DNA-templated transcription"/>
    <property type="evidence" value="ECO:0007669"/>
    <property type="project" value="UniProtKB-ARBA"/>
</dbReference>
<dbReference type="SUPFAM" id="SSF54909">
    <property type="entry name" value="Dimeric alpha+beta barrel"/>
    <property type="match status" value="1"/>
</dbReference>
<dbReference type="Gene3D" id="3.30.70.920">
    <property type="match status" value="1"/>
</dbReference>
<name>G6Y433_9HYPH</name>
<evidence type="ECO:0000256" key="3">
    <source>
        <dbReference type="ARBA" id="ARBA00023163"/>
    </source>
</evidence>
<evidence type="ECO:0000259" key="4">
    <source>
        <dbReference type="PROSITE" id="PS50956"/>
    </source>
</evidence>
<dbReference type="PATRIC" id="fig|1082933.3.peg.626"/>
<dbReference type="Proteomes" id="UP000002949">
    <property type="component" value="Unassembled WGS sequence"/>
</dbReference>
<dbReference type="GO" id="GO:0005829">
    <property type="term" value="C:cytosol"/>
    <property type="evidence" value="ECO:0007669"/>
    <property type="project" value="TreeGrafter"/>
</dbReference>
<dbReference type="PRINTS" id="PR00033">
    <property type="entry name" value="HTHASNC"/>
</dbReference>
<dbReference type="InterPro" id="IPR019888">
    <property type="entry name" value="Tscrpt_reg_AsnC-like"/>
</dbReference>
<evidence type="ECO:0000256" key="1">
    <source>
        <dbReference type="ARBA" id="ARBA00023015"/>
    </source>
</evidence>
<dbReference type="GO" id="GO:0043200">
    <property type="term" value="P:response to amino acid"/>
    <property type="evidence" value="ECO:0007669"/>
    <property type="project" value="TreeGrafter"/>
</dbReference>
<evidence type="ECO:0000256" key="2">
    <source>
        <dbReference type="ARBA" id="ARBA00023125"/>
    </source>
</evidence>
<dbReference type="Pfam" id="PF01037">
    <property type="entry name" value="AsnC_trans_reg"/>
    <property type="match status" value="1"/>
</dbReference>
<dbReference type="Pfam" id="PF13412">
    <property type="entry name" value="HTH_24"/>
    <property type="match status" value="1"/>
</dbReference>
<dbReference type="PROSITE" id="PS00519">
    <property type="entry name" value="HTH_ASNC_1"/>
    <property type="match status" value="1"/>
</dbReference>
<dbReference type="RefSeq" id="WP_006200129.1">
    <property type="nucleotide sequence ID" value="NZ_AGSN01000048.1"/>
</dbReference>
<sequence>MLDEQDKKLLEILVRDSRTSLKDLAQQIGLSSPSVSERLRRLEERGVIRAFTIEIDPQALGFSLQAIVRIRPLPGKLHIVQKMIEEIPEFGECDKVTGDDCFVARLFVRSIGELDHLLDRIADKAETSTAIIKAQPIRRRPPPLDTPARS</sequence>
<dbReference type="AlphaFoldDB" id="G6Y433"/>
<feature type="domain" description="HTH asnC-type" evidence="4">
    <location>
        <begin position="2"/>
        <end position="63"/>
    </location>
</feature>
<evidence type="ECO:0000313" key="5">
    <source>
        <dbReference type="EMBL" id="EHH13484.1"/>
    </source>
</evidence>
<keyword evidence="6" id="KW-1185">Reference proteome</keyword>
<dbReference type="InterPro" id="IPR011008">
    <property type="entry name" value="Dimeric_a/b-barrel"/>
</dbReference>
<dbReference type="Gene3D" id="1.10.10.10">
    <property type="entry name" value="Winged helix-like DNA-binding domain superfamily/Winged helix DNA-binding domain"/>
    <property type="match status" value="1"/>
</dbReference>
<proteinExistence type="predicted"/>
<dbReference type="KEGG" id="mamo:A6B35_01965"/>
<organism evidence="5 6">
    <name type="scientific">Mesorhizobium amorphae CCNWGS0123</name>
    <dbReference type="NCBI Taxonomy" id="1082933"/>
    <lineage>
        <taxon>Bacteria</taxon>
        <taxon>Pseudomonadati</taxon>
        <taxon>Pseudomonadota</taxon>
        <taxon>Alphaproteobacteria</taxon>
        <taxon>Hyphomicrobiales</taxon>
        <taxon>Phyllobacteriaceae</taxon>
        <taxon>Mesorhizobium</taxon>
    </lineage>
</organism>
<dbReference type="SUPFAM" id="SSF46785">
    <property type="entry name" value="Winged helix' DNA-binding domain"/>
    <property type="match status" value="1"/>
</dbReference>
<dbReference type="InterPro" id="IPR019887">
    <property type="entry name" value="Tscrpt_reg_AsnC/Lrp_C"/>
</dbReference>
<reference evidence="5 6" key="1">
    <citation type="journal article" date="2012" name="J. Bacteriol.">
        <title>Draft Genome Sequence of Plant Growth-Promoting Rhizobium Mesorhizobium amorphae, Isolated from Zinc-Lead Mine Tailings.</title>
        <authorList>
            <person name="Hao X."/>
            <person name="Lin Y."/>
            <person name="Johnstone L."/>
            <person name="Baltrus D.A."/>
            <person name="Miller S.J."/>
            <person name="Wei G."/>
            <person name="Rensing C."/>
        </authorList>
    </citation>
    <scope>NUCLEOTIDE SEQUENCE [LARGE SCALE GENOMIC DNA]</scope>
    <source>
        <strain evidence="5 6">CCNWGS0123</strain>
    </source>
</reference>
<dbReference type="PANTHER" id="PTHR30154:SF51">
    <property type="entry name" value="ASNC-FAMILY TRANSCRIPTIONAL REGULATORY PROTEIN"/>
    <property type="match status" value="1"/>
</dbReference>
<evidence type="ECO:0000313" key="6">
    <source>
        <dbReference type="Proteomes" id="UP000002949"/>
    </source>
</evidence>
<dbReference type="STRING" id="1082933.A6B35_01965"/>
<dbReference type="EMBL" id="AGSN01000048">
    <property type="protein sequence ID" value="EHH13484.1"/>
    <property type="molecule type" value="Genomic_DNA"/>
</dbReference>
<dbReference type="InterPro" id="IPR036390">
    <property type="entry name" value="WH_DNA-bd_sf"/>
</dbReference>
<dbReference type="PROSITE" id="PS50956">
    <property type="entry name" value="HTH_ASNC_2"/>
    <property type="match status" value="1"/>
</dbReference>
<dbReference type="CDD" id="cd00090">
    <property type="entry name" value="HTH_ARSR"/>
    <property type="match status" value="1"/>
</dbReference>
<keyword evidence="2" id="KW-0238">DNA-binding</keyword>